<dbReference type="EMBL" id="CABFVA020000093">
    <property type="protein sequence ID" value="VVM07416.1"/>
    <property type="molecule type" value="Genomic_DNA"/>
</dbReference>
<accession>A0A5E6MGR3</accession>
<organism evidence="4 5">
    <name type="scientific">Methylacidimicrobium tartarophylax</name>
    <dbReference type="NCBI Taxonomy" id="1041768"/>
    <lineage>
        <taxon>Bacteria</taxon>
        <taxon>Pseudomonadati</taxon>
        <taxon>Verrucomicrobiota</taxon>
        <taxon>Methylacidimicrobium</taxon>
    </lineage>
</organism>
<dbReference type="InterPro" id="IPR002637">
    <property type="entry name" value="RdgB/HAM1"/>
</dbReference>
<evidence type="ECO:0000256" key="2">
    <source>
        <dbReference type="ARBA" id="ARBA00022801"/>
    </source>
</evidence>
<name>A0A5E6MGR3_9BACT</name>
<dbReference type="GO" id="GO:0009143">
    <property type="term" value="P:nucleoside triphosphate catabolic process"/>
    <property type="evidence" value="ECO:0007669"/>
    <property type="project" value="InterPro"/>
</dbReference>
<sequence length="152" mass="16020">MDNSIKKAVFYSKLGSGLVLADDSGLCVAALGGEPGVHSARYAGPEASDAENRSLLLARLARVPEEAREATFICALALARDGKLLTTVEATCPGRITAFPGGSEGFGYDPIFVPSGATATFAQMPPAEKDRYSHRARAVAQLLPILLTKRWG</sequence>
<dbReference type="GO" id="GO:0009117">
    <property type="term" value="P:nucleotide metabolic process"/>
    <property type="evidence" value="ECO:0007669"/>
    <property type="project" value="UniProtKB-KW"/>
</dbReference>
<dbReference type="GO" id="GO:0036220">
    <property type="term" value="F:ITP diphosphatase activity"/>
    <property type="evidence" value="ECO:0007669"/>
    <property type="project" value="UniProtKB-EC"/>
</dbReference>
<dbReference type="SUPFAM" id="SSF52972">
    <property type="entry name" value="ITPase-like"/>
    <property type="match status" value="1"/>
</dbReference>
<gene>
    <name evidence="4" type="primary">rdgB</name>
    <name evidence="4" type="ORF">MAMT_01754</name>
</gene>
<dbReference type="PANTHER" id="PTHR11067:SF9">
    <property type="entry name" value="INOSINE TRIPHOSPHATE PYROPHOSPHATASE"/>
    <property type="match status" value="1"/>
</dbReference>
<keyword evidence="2 4" id="KW-0378">Hydrolase</keyword>
<evidence type="ECO:0000256" key="1">
    <source>
        <dbReference type="ARBA" id="ARBA00008023"/>
    </source>
</evidence>
<comment type="similarity">
    <text evidence="1">Belongs to the HAM1 NTPase family.</text>
</comment>
<evidence type="ECO:0000313" key="4">
    <source>
        <dbReference type="EMBL" id="VVM07416.1"/>
    </source>
</evidence>
<dbReference type="EC" id="3.6.1.66" evidence="4"/>
<dbReference type="InterPro" id="IPR029001">
    <property type="entry name" value="ITPase-like_fam"/>
</dbReference>
<dbReference type="Pfam" id="PF01725">
    <property type="entry name" value="Ham1p_like"/>
    <property type="match status" value="1"/>
</dbReference>
<dbReference type="PANTHER" id="PTHR11067">
    <property type="entry name" value="INOSINE TRIPHOSPHATE PYROPHOSPHATASE/HAM1 PROTEIN"/>
    <property type="match status" value="1"/>
</dbReference>
<keyword evidence="3" id="KW-0546">Nucleotide metabolism</keyword>
<dbReference type="Gene3D" id="3.90.950.10">
    <property type="match status" value="1"/>
</dbReference>
<dbReference type="GO" id="GO:0005829">
    <property type="term" value="C:cytosol"/>
    <property type="evidence" value="ECO:0007669"/>
    <property type="project" value="TreeGrafter"/>
</dbReference>
<evidence type="ECO:0000256" key="3">
    <source>
        <dbReference type="ARBA" id="ARBA00023080"/>
    </source>
</evidence>
<dbReference type="Proteomes" id="UP000334923">
    <property type="component" value="Unassembled WGS sequence"/>
</dbReference>
<dbReference type="AlphaFoldDB" id="A0A5E6MGR3"/>
<dbReference type="CDD" id="cd00515">
    <property type="entry name" value="HAM1"/>
    <property type="match status" value="1"/>
</dbReference>
<protein>
    <submittedName>
        <fullName evidence="4">XTP/dITP diphosphohydrolase</fullName>
        <ecNumber evidence="4">3.6.1.66</ecNumber>
    </submittedName>
</protein>
<keyword evidence="5" id="KW-1185">Reference proteome</keyword>
<proteinExistence type="inferred from homology"/>
<evidence type="ECO:0000313" key="5">
    <source>
        <dbReference type="Proteomes" id="UP000334923"/>
    </source>
</evidence>
<reference evidence="4 5" key="1">
    <citation type="submission" date="2019-09" db="EMBL/GenBank/DDBJ databases">
        <authorList>
            <person name="Cremers G."/>
        </authorList>
    </citation>
    <scope>NUCLEOTIDE SEQUENCE [LARGE SCALE GENOMIC DNA]</scope>
    <source>
        <strain evidence="4">4A</strain>
    </source>
</reference>